<evidence type="ECO:0000259" key="5">
    <source>
        <dbReference type="SMART" id="SM00645"/>
    </source>
</evidence>
<dbReference type="KEGG" id="tet:TTHERM_00842600"/>
<dbReference type="STRING" id="312017.I7MJN7"/>
<dbReference type="InterPro" id="IPR000169">
    <property type="entry name" value="Pept_cys_AS"/>
</dbReference>
<dbReference type="GO" id="GO:0006508">
    <property type="term" value="P:proteolysis"/>
    <property type="evidence" value="ECO:0007669"/>
    <property type="project" value="UniProtKB-KW"/>
</dbReference>
<gene>
    <name evidence="7" type="ORF">TTHERM_00842600</name>
</gene>
<dbReference type="SMART" id="SM00848">
    <property type="entry name" value="Inhibitor_I29"/>
    <property type="match status" value="1"/>
</dbReference>
<protein>
    <submittedName>
        <fullName evidence="7">Papain family cysteine protease</fullName>
    </submittedName>
</protein>
<name>I7MJN7_TETTS</name>
<dbReference type="InterPro" id="IPR013201">
    <property type="entry name" value="Prot_inhib_I29"/>
</dbReference>
<dbReference type="OrthoDB" id="190265at2759"/>
<dbReference type="InParanoid" id="I7MJN7"/>
<evidence type="ECO:0000313" key="7">
    <source>
        <dbReference type="EMBL" id="EAS07034.1"/>
    </source>
</evidence>
<dbReference type="FunFam" id="3.90.70.10:FF:000332">
    <property type="entry name" value="Cathepsin L1"/>
    <property type="match status" value="1"/>
</dbReference>
<evidence type="ECO:0000256" key="4">
    <source>
        <dbReference type="SAM" id="SignalP"/>
    </source>
</evidence>
<dbReference type="CDD" id="cd02248">
    <property type="entry name" value="Peptidase_C1A"/>
    <property type="match status" value="1"/>
</dbReference>
<keyword evidence="3" id="KW-1015">Disulfide bond</keyword>
<evidence type="ECO:0000313" key="8">
    <source>
        <dbReference type="Proteomes" id="UP000009168"/>
    </source>
</evidence>
<dbReference type="EMBL" id="GG662249">
    <property type="protein sequence ID" value="EAS07034.1"/>
    <property type="molecule type" value="Genomic_DNA"/>
</dbReference>
<reference evidence="8" key="1">
    <citation type="journal article" date="2006" name="PLoS Biol.">
        <title>Macronuclear genome sequence of the ciliate Tetrahymena thermophila, a model eukaryote.</title>
        <authorList>
            <person name="Eisen J.A."/>
            <person name="Coyne R.S."/>
            <person name="Wu M."/>
            <person name="Wu D."/>
            <person name="Thiagarajan M."/>
            <person name="Wortman J.R."/>
            <person name="Badger J.H."/>
            <person name="Ren Q."/>
            <person name="Amedeo P."/>
            <person name="Jones K.M."/>
            <person name="Tallon L.J."/>
            <person name="Delcher A.L."/>
            <person name="Salzberg S.L."/>
            <person name="Silva J.C."/>
            <person name="Haas B.J."/>
            <person name="Majoros W.H."/>
            <person name="Farzad M."/>
            <person name="Carlton J.M."/>
            <person name="Smith R.K. Jr."/>
            <person name="Garg J."/>
            <person name="Pearlman R.E."/>
            <person name="Karrer K.M."/>
            <person name="Sun L."/>
            <person name="Manning G."/>
            <person name="Elde N.C."/>
            <person name="Turkewitz A.P."/>
            <person name="Asai D.J."/>
            <person name="Wilkes D.E."/>
            <person name="Wang Y."/>
            <person name="Cai H."/>
            <person name="Collins K."/>
            <person name="Stewart B.A."/>
            <person name="Lee S.R."/>
            <person name="Wilamowska K."/>
            <person name="Weinberg Z."/>
            <person name="Ruzzo W.L."/>
            <person name="Wloga D."/>
            <person name="Gaertig J."/>
            <person name="Frankel J."/>
            <person name="Tsao C.-C."/>
            <person name="Gorovsky M.A."/>
            <person name="Keeling P.J."/>
            <person name="Waller R.F."/>
            <person name="Patron N.J."/>
            <person name="Cherry J.M."/>
            <person name="Stover N.A."/>
            <person name="Krieger C.J."/>
            <person name="del Toro C."/>
            <person name="Ryder H.F."/>
            <person name="Williamson S.C."/>
            <person name="Barbeau R.A."/>
            <person name="Hamilton E.P."/>
            <person name="Orias E."/>
        </authorList>
    </citation>
    <scope>NUCLEOTIDE SEQUENCE [LARGE SCALE GENOMIC DNA]</scope>
    <source>
        <strain evidence="8">SB210</strain>
    </source>
</reference>
<dbReference type="OMA" id="QAFHYII"/>
<dbReference type="PROSITE" id="PS00139">
    <property type="entry name" value="THIOL_PROTEASE_CYS"/>
    <property type="match status" value="1"/>
</dbReference>
<dbReference type="eggNOG" id="KOG1543">
    <property type="taxonomic scope" value="Eukaryota"/>
</dbReference>
<evidence type="ECO:0000256" key="1">
    <source>
        <dbReference type="ARBA" id="ARBA00008455"/>
    </source>
</evidence>
<dbReference type="InterPro" id="IPR013128">
    <property type="entry name" value="Peptidase_C1A"/>
</dbReference>
<dbReference type="Proteomes" id="UP000009168">
    <property type="component" value="Unassembled WGS sequence"/>
</dbReference>
<evidence type="ECO:0000259" key="6">
    <source>
        <dbReference type="SMART" id="SM00848"/>
    </source>
</evidence>
<dbReference type="RefSeq" id="XP_001027276.1">
    <property type="nucleotide sequence ID" value="XM_001027276.1"/>
</dbReference>
<dbReference type="GO" id="GO:0008234">
    <property type="term" value="F:cysteine-type peptidase activity"/>
    <property type="evidence" value="ECO:0007669"/>
    <property type="project" value="InterPro"/>
</dbReference>
<dbReference type="HOGENOM" id="CLU_012184_1_1_1"/>
<accession>I7MJN7</accession>
<dbReference type="InterPro" id="IPR000668">
    <property type="entry name" value="Peptidase_C1A_C"/>
</dbReference>
<feature type="chain" id="PRO_5018736838" evidence="4">
    <location>
        <begin position="19"/>
        <end position="323"/>
    </location>
</feature>
<dbReference type="Pfam" id="PF00112">
    <property type="entry name" value="Peptidase_C1"/>
    <property type="match status" value="1"/>
</dbReference>
<dbReference type="InterPro" id="IPR039417">
    <property type="entry name" value="Peptidase_C1A_papain-like"/>
</dbReference>
<dbReference type="GeneID" id="7842134"/>
<evidence type="ECO:0000256" key="2">
    <source>
        <dbReference type="ARBA" id="ARBA00023145"/>
    </source>
</evidence>
<sequence length="323" mass="35758">MNKQLLLLALLGAALVGSTVFLLNKSNKDISEQETVAQLWSLWKKTYHKRYADPDSEQYRIQVFSSNLDFIKQDTTGTMGITKFFDLTDEEFQAIYLTEQDTLQEPVAEDIPIDPSTNINWVTENKVTAVKQQGGCGSCWTFSATGALESALIIAGKAEQTIDLSEQQLIDCCGASYGNLGCRGGNKDQAFRYVESNPITTEKNYPYQGQNGTCNQTKAAQTPNYSISSYKQVDASTKALAEALKVQPIAISVDATYFKYYTSGIYSKCNNNTHNHAVLLVGFQDDAWIVKNSWGPEFGENGYIRLKNGNTCGVANIPYYPIV</sequence>
<feature type="domain" description="Cathepsin propeptide inhibitor" evidence="6">
    <location>
        <begin position="40"/>
        <end position="92"/>
    </location>
</feature>
<evidence type="ECO:0000256" key="3">
    <source>
        <dbReference type="ARBA" id="ARBA00023157"/>
    </source>
</evidence>
<feature type="signal peptide" evidence="4">
    <location>
        <begin position="1"/>
        <end position="18"/>
    </location>
</feature>
<dbReference type="MEROPS" id="C01.A54"/>
<dbReference type="AlphaFoldDB" id="I7MJN7"/>
<keyword evidence="4" id="KW-0732">Signal</keyword>
<keyword evidence="2" id="KW-0865">Zymogen</keyword>
<keyword evidence="7" id="KW-0378">Hydrolase</keyword>
<dbReference type="Gene3D" id="3.90.70.10">
    <property type="entry name" value="Cysteine proteinases"/>
    <property type="match status" value="1"/>
</dbReference>
<keyword evidence="7" id="KW-0645">Protease</keyword>
<keyword evidence="8" id="KW-1185">Reference proteome</keyword>
<dbReference type="SMART" id="SM00645">
    <property type="entry name" value="Pept_C1"/>
    <property type="match status" value="1"/>
</dbReference>
<dbReference type="PRINTS" id="PR00705">
    <property type="entry name" value="PAPAIN"/>
</dbReference>
<dbReference type="PANTHER" id="PTHR12411">
    <property type="entry name" value="CYSTEINE PROTEASE FAMILY C1-RELATED"/>
    <property type="match status" value="1"/>
</dbReference>
<organism evidence="7 8">
    <name type="scientific">Tetrahymena thermophila (strain SB210)</name>
    <dbReference type="NCBI Taxonomy" id="312017"/>
    <lineage>
        <taxon>Eukaryota</taxon>
        <taxon>Sar</taxon>
        <taxon>Alveolata</taxon>
        <taxon>Ciliophora</taxon>
        <taxon>Intramacronucleata</taxon>
        <taxon>Oligohymenophorea</taxon>
        <taxon>Hymenostomatida</taxon>
        <taxon>Tetrahymenina</taxon>
        <taxon>Tetrahymenidae</taxon>
        <taxon>Tetrahymena</taxon>
    </lineage>
</organism>
<comment type="similarity">
    <text evidence="1">Belongs to the peptidase C1 family.</text>
</comment>
<feature type="domain" description="Peptidase C1A papain C-terminal" evidence="5">
    <location>
        <begin position="115"/>
        <end position="322"/>
    </location>
</feature>
<dbReference type="Pfam" id="PF08246">
    <property type="entry name" value="Inhibitor_I29"/>
    <property type="match status" value="1"/>
</dbReference>
<proteinExistence type="inferred from homology"/>
<dbReference type="InterPro" id="IPR038765">
    <property type="entry name" value="Papain-like_cys_pep_sf"/>
</dbReference>
<dbReference type="SUPFAM" id="SSF54001">
    <property type="entry name" value="Cysteine proteinases"/>
    <property type="match status" value="1"/>
</dbReference>